<evidence type="ECO:0000259" key="2">
    <source>
        <dbReference type="Pfam" id="PF00021"/>
    </source>
</evidence>
<protein>
    <submittedName>
        <fullName evidence="3">Lymphocyte antigen 97, tandem duplicate 3</fullName>
    </submittedName>
</protein>
<dbReference type="Bgee" id="ENSAMXG00000038554">
    <property type="expression patterns" value="Expressed in intestine and 11 other cell types or tissues"/>
</dbReference>
<evidence type="ECO:0000313" key="3">
    <source>
        <dbReference type="Ensembl" id="ENSAMXP00000052286.1"/>
    </source>
</evidence>
<dbReference type="STRING" id="7994.ENSAMXP00000052286"/>
<dbReference type="Ensembl" id="ENSAMXT00000039987.1">
    <property type="protein sequence ID" value="ENSAMXP00000052286.1"/>
    <property type="gene ID" value="ENSAMXG00000038554.1"/>
</dbReference>
<dbReference type="GeneTree" id="ENSGT01030000235169"/>
<dbReference type="Gene3D" id="2.10.60.10">
    <property type="entry name" value="CD59"/>
    <property type="match status" value="1"/>
</dbReference>
<proteinExistence type="predicted"/>
<organism evidence="3 4">
    <name type="scientific">Astyanax mexicanus</name>
    <name type="common">Blind cave fish</name>
    <name type="synonym">Astyanax fasciatus mexicanus</name>
    <dbReference type="NCBI Taxonomy" id="7994"/>
    <lineage>
        <taxon>Eukaryota</taxon>
        <taxon>Metazoa</taxon>
        <taxon>Chordata</taxon>
        <taxon>Craniata</taxon>
        <taxon>Vertebrata</taxon>
        <taxon>Euteleostomi</taxon>
        <taxon>Actinopterygii</taxon>
        <taxon>Neopterygii</taxon>
        <taxon>Teleostei</taxon>
        <taxon>Ostariophysi</taxon>
        <taxon>Characiformes</taxon>
        <taxon>Characoidei</taxon>
        <taxon>Acestrorhamphidae</taxon>
        <taxon>Acestrorhamphinae</taxon>
        <taxon>Astyanax</taxon>
    </lineage>
</organism>
<dbReference type="SUPFAM" id="SSF57302">
    <property type="entry name" value="Snake toxin-like"/>
    <property type="match status" value="1"/>
</dbReference>
<feature type="chain" id="PRO_5017292776" evidence="1">
    <location>
        <begin position="20"/>
        <end position="92"/>
    </location>
</feature>
<keyword evidence="1" id="KW-0732">Signal</keyword>
<dbReference type="InParanoid" id="A0A3B1KEF9"/>
<dbReference type="FunCoup" id="A0A3B1KEF9">
    <property type="interactions" value="30"/>
</dbReference>
<dbReference type="GO" id="GO:0032496">
    <property type="term" value="P:response to lipopolysaccharide"/>
    <property type="evidence" value="ECO:0007669"/>
    <property type="project" value="Ensembl"/>
</dbReference>
<reference evidence="4" key="1">
    <citation type="submission" date="2013-03" db="EMBL/GenBank/DDBJ databases">
        <authorList>
            <person name="Jeffery W."/>
            <person name="Warren W."/>
            <person name="Wilson R.K."/>
        </authorList>
    </citation>
    <scope>NUCLEOTIDE SEQUENCE</scope>
    <source>
        <strain evidence="4">female</strain>
    </source>
</reference>
<keyword evidence="4" id="KW-1185">Reference proteome</keyword>
<dbReference type="GeneID" id="107197879"/>
<dbReference type="GO" id="GO:0050829">
    <property type="term" value="P:defense response to Gram-negative bacterium"/>
    <property type="evidence" value="ECO:0007669"/>
    <property type="project" value="Ensembl"/>
</dbReference>
<accession>A0A3B1KEF9</accession>
<feature type="domain" description="UPAR/Ly6" evidence="2">
    <location>
        <begin position="19"/>
        <end position="90"/>
    </location>
</feature>
<evidence type="ECO:0000256" key="1">
    <source>
        <dbReference type="SAM" id="SignalP"/>
    </source>
</evidence>
<dbReference type="CTD" id="100329375"/>
<reference evidence="4" key="2">
    <citation type="journal article" date="2014" name="Nat. Commun.">
        <title>The cavefish genome reveals candidate genes for eye loss.</title>
        <authorList>
            <person name="McGaugh S.E."/>
            <person name="Gross J.B."/>
            <person name="Aken B."/>
            <person name="Blin M."/>
            <person name="Borowsky R."/>
            <person name="Chalopin D."/>
            <person name="Hinaux H."/>
            <person name="Jeffery W.R."/>
            <person name="Keene A."/>
            <person name="Ma L."/>
            <person name="Minx P."/>
            <person name="Murphy D."/>
            <person name="O'Quin K.E."/>
            <person name="Retaux S."/>
            <person name="Rohner N."/>
            <person name="Searle S.M."/>
            <person name="Stahl B.A."/>
            <person name="Tabin C."/>
            <person name="Volff J.N."/>
            <person name="Yoshizawa M."/>
            <person name="Warren W.C."/>
        </authorList>
    </citation>
    <scope>NUCLEOTIDE SEQUENCE [LARGE SCALE GENOMIC DNA]</scope>
    <source>
        <strain evidence="4">female</strain>
    </source>
</reference>
<sequence length="92" mass="10123">MKVLVFAVVLVLMVSSGLALDCYHCQSQKAGGACEVTKVTCPAQKNSCVAAKFLNPPYAHYQKCMAMSDCLMLKQNAYIKIKCCQEDFCNTM</sequence>
<dbReference type="Pfam" id="PF00021">
    <property type="entry name" value="UPAR_LY6"/>
    <property type="match status" value="1"/>
</dbReference>
<dbReference type="AlphaFoldDB" id="A0A3B1KEF9"/>
<dbReference type="CDD" id="cd23611">
    <property type="entry name" value="TFP_LU_ECD_THFP5"/>
    <property type="match status" value="1"/>
</dbReference>
<dbReference type="InterPro" id="IPR045860">
    <property type="entry name" value="Snake_toxin-like_sf"/>
</dbReference>
<reference evidence="3" key="3">
    <citation type="submission" date="2025-08" db="UniProtKB">
        <authorList>
            <consortium name="Ensembl"/>
        </authorList>
    </citation>
    <scope>IDENTIFICATION</scope>
</reference>
<feature type="signal peptide" evidence="1">
    <location>
        <begin position="1"/>
        <end position="19"/>
    </location>
</feature>
<dbReference type="GO" id="GO:0001530">
    <property type="term" value="F:lipopolysaccharide binding"/>
    <property type="evidence" value="ECO:0007669"/>
    <property type="project" value="Ensembl"/>
</dbReference>
<dbReference type="KEGG" id="amex:107197879"/>
<name>A0A3B1KEF9_ASTMX</name>
<dbReference type="InterPro" id="IPR016054">
    <property type="entry name" value="LY6_UPA_recep-like"/>
</dbReference>
<reference evidence="3" key="4">
    <citation type="submission" date="2025-09" db="UniProtKB">
        <authorList>
            <consortium name="Ensembl"/>
        </authorList>
    </citation>
    <scope>IDENTIFICATION</scope>
</reference>
<dbReference type="OrthoDB" id="8846122at2759"/>
<dbReference type="GO" id="GO:0098552">
    <property type="term" value="C:side of membrane"/>
    <property type="evidence" value="ECO:0007669"/>
    <property type="project" value="UniProtKB-KW"/>
</dbReference>
<evidence type="ECO:0000313" key="4">
    <source>
        <dbReference type="Proteomes" id="UP000018467"/>
    </source>
</evidence>
<dbReference type="Proteomes" id="UP000018467">
    <property type="component" value="Unassembled WGS sequence"/>
</dbReference>